<sequence length="376" mass="43236">MQSLQRILSRISITPAPRIRLSRLESIWVSQRAAFSAESSGGRSGRGEGGGGFNDNGWGNGWDSVESSENTAQQPSGFEPGWSTGLTENDFEGEAVGLQIAPSPPSVPKKKAPQSVGYSLKEEGKWIDKITAEHIEKNRQNKAYFDSWNSRWEEVNVLLKQVNEPGARGSYLKDSEKAEMYRLHKENPEVYTIEKLAKDYRIMRQRVHAILWLKENEEEEEKKLGRPLDDCVERLLDECPELFISHDREFHVASLPYKPDFKVMPEGWDGTTRDLDEVHYEISMKEDEMLYQEFVQRMNFNKKKMAGFVKVHKYSRRRSSEGWNITVEKLGARGKRGGGGGWKFVSLPDGSSRPLNEMEKMFVKRETFKRRRKILP</sequence>
<accession>A0A2G5DGM9</accession>
<evidence type="ECO:0000313" key="3">
    <source>
        <dbReference type="Proteomes" id="UP000230069"/>
    </source>
</evidence>
<feature type="compositionally biased region" description="Gly residues" evidence="1">
    <location>
        <begin position="42"/>
        <end position="60"/>
    </location>
</feature>
<evidence type="ECO:0000256" key="1">
    <source>
        <dbReference type="SAM" id="MobiDB-lite"/>
    </source>
</evidence>
<dbReference type="EMBL" id="KZ305037">
    <property type="protein sequence ID" value="PIA42678.1"/>
    <property type="molecule type" value="Genomic_DNA"/>
</dbReference>
<proteinExistence type="predicted"/>
<dbReference type="Proteomes" id="UP000230069">
    <property type="component" value="Unassembled WGS sequence"/>
</dbReference>
<organism evidence="2 3">
    <name type="scientific">Aquilegia coerulea</name>
    <name type="common">Rocky mountain columbine</name>
    <dbReference type="NCBI Taxonomy" id="218851"/>
    <lineage>
        <taxon>Eukaryota</taxon>
        <taxon>Viridiplantae</taxon>
        <taxon>Streptophyta</taxon>
        <taxon>Embryophyta</taxon>
        <taxon>Tracheophyta</taxon>
        <taxon>Spermatophyta</taxon>
        <taxon>Magnoliopsida</taxon>
        <taxon>Ranunculales</taxon>
        <taxon>Ranunculaceae</taxon>
        <taxon>Thalictroideae</taxon>
        <taxon>Aquilegia</taxon>
    </lineage>
</organism>
<dbReference type="OrthoDB" id="1919613at2759"/>
<dbReference type="Pfam" id="PF12298">
    <property type="entry name" value="Bot1p"/>
    <property type="match status" value="1"/>
</dbReference>
<dbReference type="STRING" id="218851.A0A2G5DGM9"/>
<dbReference type="PANTHER" id="PTHR35476:SF3">
    <property type="entry name" value="SMALL RIBOSOMAL SUBUNIT PROTEIN MS75"/>
    <property type="match status" value="1"/>
</dbReference>
<evidence type="ECO:0000313" key="2">
    <source>
        <dbReference type="EMBL" id="PIA42678.1"/>
    </source>
</evidence>
<dbReference type="FunCoup" id="A0A2G5DGM9">
    <property type="interactions" value="1914"/>
</dbReference>
<feature type="compositionally biased region" description="Polar residues" evidence="1">
    <location>
        <begin position="65"/>
        <end position="76"/>
    </location>
</feature>
<protein>
    <submittedName>
        <fullName evidence="2">Uncharacterized protein</fullName>
    </submittedName>
</protein>
<dbReference type="InterPro" id="IPR052851">
    <property type="entry name" value="GCD1_mitochondrial"/>
</dbReference>
<keyword evidence="3" id="KW-1185">Reference proteome</keyword>
<dbReference type="PANTHER" id="PTHR35476">
    <property type="entry name" value="MUCIN-LIKE PROTEIN"/>
    <property type="match status" value="1"/>
</dbReference>
<feature type="region of interest" description="Disordered" evidence="1">
    <location>
        <begin position="35"/>
        <end position="86"/>
    </location>
</feature>
<dbReference type="InParanoid" id="A0A2G5DGM9"/>
<gene>
    <name evidence="2" type="ORF">AQUCO_02000254v1</name>
</gene>
<reference evidence="2 3" key="1">
    <citation type="submission" date="2017-09" db="EMBL/GenBank/DDBJ databases">
        <title>WGS assembly of Aquilegia coerulea Goldsmith.</title>
        <authorList>
            <person name="Hodges S."/>
            <person name="Kramer E."/>
            <person name="Nordborg M."/>
            <person name="Tomkins J."/>
            <person name="Borevitz J."/>
            <person name="Derieg N."/>
            <person name="Yan J."/>
            <person name="Mihaltcheva S."/>
            <person name="Hayes R.D."/>
            <person name="Rokhsar D."/>
        </authorList>
    </citation>
    <scope>NUCLEOTIDE SEQUENCE [LARGE SCALE GENOMIC DNA]</scope>
    <source>
        <strain evidence="3">cv. Goldsmith</strain>
    </source>
</reference>
<name>A0A2G5DGM9_AQUCA</name>
<dbReference type="AlphaFoldDB" id="A0A2G5DGM9"/>